<dbReference type="Proteomes" id="UP000285120">
    <property type="component" value="Unassembled WGS sequence"/>
</dbReference>
<evidence type="ECO:0000259" key="4">
    <source>
        <dbReference type="SMART" id="SM00796"/>
    </source>
</evidence>
<sequence length="243" mass="27293">MTLSPVYSPIGDQGVRILLDTSISEKTHVLIQSFIKQLKENPPVGVIEAVPSYGAVTVYYDSTLTTYDQLLPDLDGYVKKAETGTFKQAHLYYIPVCYEEPYAPDMEKVIQHTGLNRKRLIAMHTKPDYRIFMMGFTPGFPYLGGMDERLAVPRLETPRSLVKAGSVGIANKQTGIYSITSPGGWNIIGRSPISLFDKEADSPILLQAGDFLNFYEISAAEYRTIKEQVKQKNYTIRVKTKRV</sequence>
<dbReference type="AlphaFoldDB" id="A0A419V0H6"/>
<evidence type="ECO:0000313" key="6">
    <source>
        <dbReference type="Proteomes" id="UP000285120"/>
    </source>
</evidence>
<evidence type="ECO:0000256" key="3">
    <source>
        <dbReference type="ARBA" id="ARBA00022840"/>
    </source>
</evidence>
<keyword evidence="3" id="KW-0067">ATP-binding</keyword>
<dbReference type="InterPro" id="IPR003833">
    <property type="entry name" value="CT_C_D"/>
</dbReference>
<name>A0A419V0H6_9BACL</name>
<dbReference type="Gene3D" id="2.40.100.10">
    <property type="entry name" value="Cyclophilin-like"/>
    <property type="match status" value="1"/>
</dbReference>
<proteinExistence type="predicted"/>
<accession>A0A419V0H6</accession>
<evidence type="ECO:0000313" key="5">
    <source>
        <dbReference type="EMBL" id="RKD71437.1"/>
    </source>
</evidence>
<keyword evidence="1" id="KW-0547">Nucleotide-binding</keyword>
<reference evidence="5 6" key="1">
    <citation type="submission" date="2018-09" db="EMBL/GenBank/DDBJ databases">
        <title>Genomic Encyclopedia of Archaeal and Bacterial Type Strains, Phase II (KMG-II): from individual species to whole genera.</title>
        <authorList>
            <person name="Goeker M."/>
        </authorList>
    </citation>
    <scope>NUCLEOTIDE SEQUENCE [LARGE SCALE GENOMIC DNA]</scope>
    <source>
        <strain evidence="5 6">DSM 17008</strain>
    </source>
</reference>
<dbReference type="InterPro" id="IPR029000">
    <property type="entry name" value="Cyclophilin-like_dom_sf"/>
</dbReference>
<evidence type="ECO:0000256" key="1">
    <source>
        <dbReference type="ARBA" id="ARBA00022741"/>
    </source>
</evidence>
<dbReference type="RefSeq" id="WP_120193966.1">
    <property type="nucleotide sequence ID" value="NZ_RAPK01000010.1"/>
</dbReference>
<dbReference type="OrthoDB" id="9778567at2"/>
<dbReference type="SUPFAM" id="SSF160467">
    <property type="entry name" value="PH0987 N-terminal domain-like"/>
    <property type="match status" value="1"/>
</dbReference>
<protein>
    <submittedName>
        <fullName evidence="5">KipI family sensor histidine kinase inhibitor</fullName>
    </submittedName>
</protein>
<dbReference type="EMBL" id="RAPK01000010">
    <property type="protein sequence ID" value="RKD71437.1"/>
    <property type="molecule type" value="Genomic_DNA"/>
</dbReference>
<evidence type="ECO:0000256" key="2">
    <source>
        <dbReference type="ARBA" id="ARBA00022801"/>
    </source>
</evidence>
<dbReference type="PANTHER" id="PTHR34698">
    <property type="entry name" value="5-OXOPROLINASE SUBUNIT B"/>
    <property type="match status" value="1"/>
</dbReference>
<dbReference type="SUPFAM" id="SSF50891">
    <property type="entry name" value="Cyclophilin-like"/>
    <property type="match status" value="1"/>
</dbReference>
<dbReference type="SMART" id="SM00796">
    <property type="entry name" value="AHS1"/>
    <property type="match status" value="1"/>
</dbReference>
<feature type="domain" description="Carboxyltransferase" evidence="4">
    <location>
        <begin position="5"/>
        <end position="206"/>
    </location>
</feature>
<dbReference type="InterPro" id="IPR010016">
    <property type="entry name" value="PxpB"/>
</dbReference>
<dbReference type="GO" id="GO:0016787">
    <property type="term" value="F:hydrolase activity"/>
    <property type="evidence" value="ECO:0007669"/>
    <property type="project" value="UniProtKB-KW"/>
</dbReference>
<keyword evidence="6" id="KW-1185">Reference proteome</keyword>
<dbReference type="Gene3D" id="3.30.1360.40">
    <property type="match status" value="1"/>
</dbReference>
<organism evidence="5 6">
    <name type="scientific">Sinobaca qinghaiensis</name>
    <dbReference type="NCBI Taxonomy" id="342944"/>
    <lineage>
        <taxon>Bacteria</taxon>
        <taxon>Bacillati</taxon>
        <taxon>Bacillota</taxon>
        <taxon>Bacilli</taxon>
        <taxon>Bacillales</taxon>
        <taxon>Sporolactobacillaceae</taxon>
        <taxon>Sinobaca</taxon>
    </lineage>
</organism>
<gene>
    <name evidence="5" type="ORF">ATL39_2836</name>
</gene>
<comment type="caution">
    <text evidence="5">The sequence shown here is derived from an EMBL/GenBank/DDBJ whole genome shotgun (WGS) entry which is preliminary data.</text>
</comment>
<dbReference type="GO" id="GO:0005524">
    <property type="term" value="F:ATP binding"/>
    <property type="evidence" value="ECO:0007669"/>
    <property type="project" value="UniProtKB-KW"/>
</dbReference>
<dbReference type="NCBIfam" id="TIGR00370">
    <property type="entry name" value="5-oxoprolinase subunit PxpB"/>
    <property type="match status" value="1"/>
</dbReference>
<dbReference type="PANTHER" id="PTHR34698:SF2">
    <property type="entry name" value="5-OXOPROLINASE SUBUNIT B"/>
    <property type="match status" value="1"/>
</dbReference>
<keyword evidence="2" id="KW-0378">Hydrolase</keyword>
<dbReference type="Pfam" id="PF02682">
    <property type="entry name" value="CT_C_D"/>
    <property type="match status" value="1"/>
</dbReference>